<dbReference type="InterPro" id="IPR037069">
    <property type="entry name" value="AcylCoA_DH/ox_N_sf"/>
</dbReference>
<dbReference type="GO" id="GO:0016627">
    <property type="term" value="F:oxidoreductase activity, acting on the CH-CH group of donors"/>
    <property type="evidence" value="ECO:0007669"/>
    <property type="project" value="InterPro"/>
</dbReference>
<reference evidence="2" key="1">
    <citation type="journal article" date="2014" name="Front. Microbiol.">
        <title>High frequency of phylogenetically diverse reductive dehalogenase-homologous genes in deep subseafloor sedimentary metagenomes.</title>
        <authorList>
            <person name="Kawai M."/>
            <person name="Futagami T."/>
            <person name="Toyoda A."/>
            <person name="Takaki Y."/>
            <person name="Nishi S."/>
            <person name="Hori S."/>
            <person name="Arai W."/>
            <person name="Tsubouchi T."/>
            <person name="Morono Y."/>
            <person name="Uchiyama I."/>
            <person name="Ito T."/>
            <person name="Fujiyama A."/>
            <person name="Inagaki F."/>
            <person name="Takami H."/>
        </authorList>
    </citation>
    <scope>NUCLEOTIDE SEQUENCE</scope>
    <source>
        <strain evidence="2">Expedition CK06-06</strain>
    </source>
</reference>
<proteinExistence type="predicted"/>
<gene>
    <name evidence="2" type="ORF">S01H1_73679</name>
</gene>
<dbReference type="SUPFAM" id="SSF56645">
    <property type="entry name" value="Acyl-CoA dehydrogenase NM domain-like"/>
    <property type="match status" value="1"/>
</dbReference>
<dbReference type="InterPro" id="IPR013786">
    <property type="entry name" value="AcylCoA_DH/ox_N"/>
</dbReference>
<name>X0Y1P1_9ZZZZ</name>
<organism evidence="2">
    <name type="scientific">marine sediment metagenome</name>
    <dbReference type="NCBI Taxonomy" id="412755"/>
    <lineage>
        <taxon>unclassified sequences</taxon>
        <taxon>metagenomes</taxon>
        <taxon>ecological metagenomes</taxon>
    </lineage>
</organism>
<dbReference type="PANTHER" id="PTHR43831:SF1">
    <property type="entry name" value="ISOBUTYRYL-COA DEHYDROGENASE, MITOCHONDRIAL"/>
    <property type="match status" value="1"/>
</dbReference>
<dbReference type="GO" id="GO:0050660">
    <property type="term" value="F:flavin adenine dinucleotide binding"/>
    <property type="evidence" value="ECO:0007669"/>
    <property type="project" value="InterPro"/>
</dbReference>
<dbReference type="Pfam" id="PF02771">
    <property type="entry name" value="Acyl-CoA_dh_N"/>
    <property type="match status" value="1"/>
</dbReference>
<dbReference type="Gene3D" id="1.10.540.10">
    <property type="entry name" value="Acyl-CoA dehydrogenase/oxidase, N-terminal domain"/>
    <property type="match status" value="1"/>
</dbReference>
<protein>
    <recommendedName>
        <fullName evidence="1">Acyl-CoA dehydrogenase/oxidase N-terminal domain-containing protein</fullName>
    </recommendedName>
</protein>
<sequence length="125" mass="13914">MSTTISADHRVLIDGVRDYARGELLELDRKWDQEESSCCERLDQLYEMGLMGLRVPEDHGGVECPMVPYAHIIRELAYASPAVSVTVSVHTMVCEAIKMFAADAVRDELQRQLATPDNLSAFAVS</sequence>
<feature type="domain" description="Acyl-CoA dehydrogenase/oxidase N-terminal" evidence="1">
    <location>
        <begin position="7"/>
        <end position="115"/>
    </location>
</feature>
<dbReference type="InterPro" id="IPR009100">
    <property type="entry name" value="AcylCoA_DH/oxidase_NM_dom_sf"/>
</dbReference>
<dbReference type="PANTHER" id="PTHR43831">
    <property type="entry name" value="ISOBUTYRYL-COA DEHYDROGENASE"/>
    <property type="match status" value="1"/>
</dbReference>
<feature type="non-terminal residue" evidence="2">
    <location>
        <position position="125"/>
    </location>
</feature>
<evidence type="ECO:0000259" key="1">
    <source>
        <dbReference type="Pfam" id="PF02771"/>
    </source>
</evidence>
<evidence type="ECO:0000313" key="2">
    <source>
        <dbReference type="EMBL" id="GAG30821.1"/>
    </source>
</evidence>
<comment type="caution">
    <text evidence="2">The sequence shown here is derived from an EMBL/GenBank/DDBJ whole genome shotgun (WGS) entry which is preliminary data.</text>
</comment>
<dbReference type="AlphaFoldDB" id="X0Y1P1"/>
<dbReference type="EMBL" id="BARS01049242">
    <property type="protein sequence ID" value="GAG30821.1"/>
    <property type="molecule type" value="Genomic_DNA"/>
</dbReference>
<accession>X0Y1P1</accession>
<dbReference type="InterPro" id="IPR052547">
    <property type="entry name" value="Mito_Isobutyryl-CoADH"/>
</dbReference>